<protein>
    <recommendedName>
        <fullName evidence="3">GlcNAc-PI de-N-acetylase</fullName>
    </recommendedName>
</protein>
<dbReference type="PANTHER" id="PTHR12993:SF11">
    <property type="entry name" value="N-ACETYLGLUCOSAMINYL-PHOSPHATIDYLINOSITOL DE-N-ACETYLASE"/>
    <property type="match status" value="1"/>
</dbReference>
<name>A0A1F8BCW5_9BACT</name>
<organism evidence="1 2">
    <name type="scientific">Candidatus Woesebacteria bacterium RIFCSPLOWO2_01_FULL_39_21</name>
    <dbReference type="NCBI Taxonomy" id="1802519"/>
    <lineage>
        <taxon>Bacteria</taxon>
        <taxon>Candidatus Woeseibacteriota</taxon>
    </lineage>
</organism>
<dbReference type="Proteomes" id="UP000177082">
    <property type="component" value="Unassembled WGS sequence"/>
</dbReference>
<sequence>MKTKDSFNKIFSNKNNILVVMAHPDDTEIYAGATIARLVQEGKIVRVVKMTLGNRGCRQEKITEKDLGKIRQEEDEEAMAVLGIKPEHNIYLGINDGEVENNLETIGKLVRQIRLFKPDIIISHNPEEMIIKFDAVNHWVNHRDHLNTAKVAINAAYPYSRDLLFFPSQFKEKGVSSHTVTEFLLGDYYNHPETVYIEVSEKQAEIKSRAQATHRSQYTLEHAKSSTDFFTKHPSGKRFERFRYVKAD</sequence>
<evidence type="ECO:0008006" key="3">
    <source>
        <dbReference type="Google" id="ProtNLM"/>
    </source>
</evidence>
<gene>
    <name evidence="1" type="ORF">A2961_00470</name>
</gene>
<dbReference type="PANTHER" id="PTHR12993">
    <property type="entry name" value="N-ACETYLGLUCOSAMINYL-PHOSPHATIDYLINOSITOL DE-N-ACETYLASE-RELATED"/>
    <property type="match status" value="1"/>
</dbReference>
<evidence type="ECO:0000313" key="2">
    <source>
        <dbReference type="Proteomes" id="UP000177082"/>
    </source>
</evidence>
<accession>A0A1F8BCW5</accession>
<dbReference type="Pfam" id="PF02585">
    <property type="entry name" value="PIG-L"/>
    <property type="match status" value="1"/>
</dbReference>
<reference evidence="1 2" key="1">
    <citation type="journal article" date="2016" name="Nat. Commun.">
        <title>Thousands of microbial genomes shed light on interconnected biogeochemical processes in an aquifer system.</title>
        <authorList>
            <person name="Anantharaman K."/>
            <person name="Brown C.T."/>
            <person name="Hug L.A."/>
            <person name="Sharon I."/>
            <person name="Castelle C.J."/>
            <person name="Probst A.J."/>
            <person name="Thomas B.C."/>
            <person name="Singh A."/>
            <person name="Wilkins M.J."/>
            <person name="Karaoz U."/>
            <person name="Brodie E.L."/>
            <person name="Williams K.H."/>
            <person name="Hubbard S.S."/>
            <person name="Banfield J.F."/>
        </authorList>
    </citation>
    <scope>NUCLEOTIDE SEQUENCE [LARGE SCALE GENOMIC DNA]</scope>
</reference>
<dbReference type="GO" id="GO:0016811">
    <property type="term" value="F:hydrolase activity, acting on carbon-nitrogen (but not peptide) bonds, in linear amides"/>
    <property type="evidence" value="ECO:0007669"/>
    <property type="project" value="TreeGrafter"/>
</dbReference>
<dbReference type="STRING" id="1802519.A2961_00470"/>
<comment type="caution">
    <text evidence="1">The sequence shown here is derived from an EMBL/GenBank/DDBJ whole genome shotgun (WGS) entry which is preliminary data.</text>
</comment>
<dbReference type="SUPFAM" id="SSF102588">
    <property type="entry name" value="LmbE-like"/>
    <property type="match status" value="1"/>
</dbReference>
<dbReference type="EMBL" id="MGHF01000045">
    <property type="protein sequence ID" value="OGM61178.1"/>
    <property type="molecule type" value="Genomic_DNA"/>
</dbReference>
<evidence type="ECO:0000313" key="1">
    <source>
        <dbReference type="EMBL" id="OGM61178.1"/>
    </source>
</evidence>
<dbReference type="InterPro" id="IPR003737">
    <property type="entry name" value="GlcNAc_PI_deacetylase-related"/>
</dbReference>
<dbReference type="InterPro" id="IPR024078">
    <property type="entry name" value="LmbE-like_dom_sf"/>
</dbReference>
<dbReference type="Gene3D" id="3.40.50.10320">
    <property type="entry name" value="LmbE-like"/>
    <property type="match status" value="1"/>
</dbReference>
<proteinExistence type="predicted"/>
<dbReference type="AlphaFoldDB" id="A0A1F8BCW5"/>